<dbReference type="CDD" id="cd00143">
    <property type="entry name" value="PP2Cc"/>
    <property type="match status" value="1"/>
</dbReference>
<dbReference type="InterPro" id="IPR036457">
    <property type="entry name" value="PPM-type-like_dom_sf"/>
</dbReference>
<keyword evidence="6" id="KW-1185">Reference proteome</keyword>
<dbReference type="SUPFAM" id="SSF81606">
    <property type="entry name" value="PP2C-like"/>
    <property type="match status" value="1"/>
</dbReference>
<evidence type="ECO:0000256" key="1">
    <source>
        <dbReference type="SAM" id="Coils"/>
    </source>
</evidence>
<dbReference type="PROSITE" id="PS51746">
    <property type="entry name" value="PPM_2"/>
    <property type="match status" value="1"/>
</dbReference>
<dbReference type="SMART" id="SM00331">
    <property type="entry name" value="PP2C_SIG"/>
    <property type="match status" value="1"/>
</dbReference>
<keyword evidence="3" id="KW-0812">Transmembrane</keyword>
<sequence>MQTDPIVQCPNYFCQALNPVTQEFCHHCQTRIPKRYLWVMGVKAGQPGERLDDRYLLKSSQIVLDTKPGIPPNPVEVPPQLEPYLHLMAERPTIPQPYAVLSDLILLESAPITTDGQLMPALTQVWNASSGFRQLHFLEQIARLWQRLSVENVASTLLDPNQLFADGDTLRLLELRFDRQSPALTQLGELWATWQPHSAIADFFQQICQNLVDGEISSIESLISVLDQAIAHQAQYQTRQIHIATATDQGPSRQSNEDACYPPSATKAKTNLVIVCDGIGGHEGGEVASHLAIETIARQVQAIQSDEIEQELEAAVCEANDAISEQNDAERRQERQRMGTTVVMGLVRGHEFYLTHVGDSRAYRITRKGCYQVTLDDDVASREARLGYSLYRDALQRSSAGSLVQALGMGSSSYLRPTVQRLILDEDCVYLLCSDGLSDNDRVEEVWQTEIAPILDGKIDVAVAAQQLINIANTRNGHDNVTVGLIHCQTKESRRSQNAQTISPALAQPTQMLAAREVSQLRTQIAEPRRINWFKVLFIVLALLGIAGAIATLLAPELIARFTNRMPVPSATVPPVPASPTVTPLTSGSFIQIQTADQTAGLPLFKNAAQSTETANEILGRMSSGTVLQVVGQQRSTSDQSNWLRLKVCTLPTEGKLANSVRLGNMGWQRESAIANFTRISPKPDQIGACAESAAESAKENPSATP</sequence>
<feature type="coiled-coil region" evidence="1">
    <location>
        <begin position="305"/>
        <end position="332"/>
    </location>
</feature>
<name>A0A1Z4JA82_LEPBY</name>
<feature type="region of interest" description="Disordered" evidence="2">
    <location>
        <begin position="685"/>
        <end position="706"/>
    </location>
</feature>
<protein>
    <submittedName>
        <fullName evidence="5">Protein phosphatase 2C</fullName>
    </submittedName>
</protein>
<keyword evidence="3" id="KW-0472">Membrane</keyword>
<feature type="compositionally biased region" description="Low complexity" evidence="2">
    <location>
        <begin position="689"/>
        <end position="706"/>
    </location>
</feature>
<gene>
    <name evidence="5" type="ORF">NIES2135_01510</name>
</gene>
<organism evidence="5 6">
    <name type="scientific">Leptolyngbya boryana NIES-2135</name>
    <dbReference type="NCBI Taxonomy" id="1973484"/>
    <lineage>
        <taxon>Bacteria</taxon>
        <taxon>Bacillati</taxon>
        <taxon>Cyanobacteriota</taxon>
        <taxon>Cyanophyceae</taxon>
        <taxon>Leptolyngbyales</taxon>
        <taxon>Leptolyngbyaceae</taxon>
        <taxon>Leptolyngbya group</taxon>
        <taxon>Leptolyngbya</taxon>
    </lineage>
</organism>
<keyword evidence="3" id="KW-1133">Transmembrane helix</keyword>
<dbReference type="Proteomes" id="UP000217895">
    <property type="component" value="Chromosome"/>
</dbReference>
<dbReference type="Pfam" id="PF13672">
    <property type="entry name" value="PP2C_2"/>
    <property type="match status" value="1"/>
</dbReference>
<evidence type="ECO:0000313" key="5">
    <source>
        <dbReference type="EMBL" id="BAY53347.1"/>
    </source>
</evidence>
<evidence type="ECO:0000256" key="2">
    <source>
        <dbReference type="SAM" id="MobiDB-lite"/>
    </source>
</evidence>
<dbReference type="InterPro" id="IPR001932">
    <property type="entry name" value="PPM-type_phosphatase-like_dom"/>
</dbReference>
<proteinExistence type="predicted"/>
<reference evidence="5 6" key="1">
    <citation type="submission" date="2017-06" db="EMBL/GenBank/DDBJ databases">
        <title>Genome sequencing of cyanobaciteial culture collection at National Institute for Environmental Studies (NIES).</title>
        <authorList>
            <person name="Hirose Y."/>
            <person name="Shimura Y."/>
            <person name="Fujisawa T."/>
            <person name="Nakamura Y."/>
            <person name="Kawachi M."/>
        </authorList>
    </citation>
    <scope>NUCLEOTIDE SEQUENCE [LARGE SCALE GENOMIC DNA]</scope>
    <source>
        <strain evidence="5 6">NIES-2135</strain>
    </source>
</reference>
<dbReference type="Gene3D" id="3.60.40.10">
    <property type="entry name" value="PPM-type phosphatase domain"/>
    <property type="match status" value="1"/>
</dbReference>
<evidence type="ECO:0000313" key="6">
    <source>
        <dbReference type="Proteomes" id="UP000217895"/>
    </source>
</evidence>
<keyword evidence="1" id="KW-0175">Coiled coil</keyword>
<feature type="transmembrane region" description="Helical" evidence="3">
    <location>
        <begin position="533"/>
        <end position="555"/>
    </location>
</feature>
<evidence type="ECO:0000259" key="4">
    <source>
        <dbReference type="PROSITE" id="PS51746"/>
    </source>
</evidence>
<dbReference type="EMBL" id="AP018203">
    <property type="protein sequence ID" value="BAY53347.1"/>
    <property type="molecule type" value="Genomic_DNA"/>
</dbReference>
<evidence type="ECO:0000256" key="3">
    <source>
        <dbReference type="SAM" id="Phobius"/>
    </source>
</evidence>
<dbReference type="AlphaFoldDB" id="A0A1Z4JA82"/>
<dbReference type="SMART" id="SM00332">
    <property type="entry name" value="PP2Cc"/>
    <property type="match status" value="1"/>
</dbReference>
<feature type="domain" description="PPM-type phosphatase" evidence="4">
    <location>
        <begin position="242"/>
        <end position="488"/>
    </location>
</feature>
<accession>A0A1Z4JA82</accession>